<evidence type="ECO:0000256" key="16">
    <source>
        <dbReference type="PIRNR" id="PIRNR000882"/>
    </source>
</evidence>
<organism evidence="21 22">
    <name type="scientific">Sinanodonta woodiana</name>
    <name type="common">Chinese pond mussel</name>
    <name type="synonym">Anodonta woodiana</name>
    <dbReference type="NCBI Taxonomy" id="1069815"/>
    <lineage>
        <taxon>Eukaryota</taxon>
        <taxon>Metazoa</taxon>
        <taxon>Spiralia</taxon>
        <taxon>Lophotrochozoa</taxon>
        <taxon>Mollusca</taxon>
        <taxon>Bivalvia</taxon>
        <taxon>Autobranchia</taxon>
        <taxon>Heteroconchia</taxon>
        <taxon>Palaeoheterodonta</taxon>
        <taxon>Unionida</taxon>
        <taxon>Unionoidea</taxon>
        <taxon>Unionidae</taxon>
        <taxon>Unioninae</taxon>
        <taxon>Sinanodonta</taxon>
    </lineage>
</organism>
<keyword evidence="8 16" id="KW-0255">Endonuclease</keyword>
<dbReference type="FunFam" id="3.30.110.110:FF:000004">
    <property type="entry name" value="Double-strand break repair protein"/>
    <property type="match status" value="1"/>
</dbReference>
<dbReference type="SMART" id="SM01347">
    <property type="entry name" value="Mre11_DNA_bind"/>
    <property type="match status" value="1"/>
</dbReference>
<keyword evidence="7" id="KW-0479">Metal-binding</keyword>
<proteinExistence type="inferred from homology"/>
<keyword evidence="5" id="KW-0158">Chromosome</keyword>
<comment type="similarity">
    <text evidence="4 16 18">Belongs to the MRE11/RAD32 family.</text>
</comment>
<evidence type="ECO:0000256" key="1">
    <source>
        <dbReference type="ARBA" id="ARBA00001936"/>
    </source>
</evidence>
<feature type="compositionally biased region" description="Gly residues" evidence="19">
    <location>
        <begin position="575"/>
        <end position="590"/>
    </location>
</feature>
<dbReference type="EMBL" id="JBJQND010000005">
    <property type="protein sequence ID" value="KAL3876816.1"/>
    <property type="molecule type" value="Genomic_DNA"/>
</dbReference>
<dbReference type="Gene3D" id="3.30.110.110">
    <property type="entry name" value="Mre11, capping domain"/>
    <property type="match status" value="1"/>
</dbReference>
<evidence type="ECO:0000256" key="12">
    <source>
        <dbReference type="ARBA" id="ARBA00023204"/>
    </source>
</evidence>
<dbReference type="GO" id="GO:0006302">
    <property type="term" value="P:double-strand break repair"/>
    <property type="evidence" value="ECO:0007669"/>
    <property type="project" value="UniProtKB-UniRule"/>
</dbReference>
<feature type="region of interest" description="Disordered" evidence="19">
    <location>
        <begin position="645"/>
        <end position="695"/>
    </location>
</feature>
<comment type="function">
    <text evidence="16">Core component of the MRN complex, which plays a central role in double-strand break (DSB) repair, DNA recombination, maintenance of telomere integrity and meiosis. The MRN complex is involved in the repair of DNA double-strand breaks (DSBs) via homologous recombination (HR), an error-free mechanism which primarily occurs during S and G2 phases. The complex (1) mediates the end resection of damaged DNA, which generates proper single-stranded DNA, a key initial steps in HR, and is (2) required for the recruitment of other repair factors and efficient activation of ATM and ATR upon DNA damage. Within the MRN complex, MRE11 possesses both single-strand endonuclease activity and double-strand-specific 3'-5' exonuclease activity. MRE11 first endonucleolytically cleaves the 5' strand at DNA DSB ends to prevent non-homologous end joining (NHEJ) and licence HR. It then generates a single-stranded DNA gap via 3' to 5' exonucleolytic degradation, which is required for single-strand invasion and recombination.</text>
</comment>
<evidence type="ECO:0000256" key="4">
    <source>
        <dbReference type="ARBA" id="ARBA00009028"/>
    </source>
</evidence>
<feature type="region of interest" description="Disordered" evidence="19">
    <location>
        <begin position="505"/>
        <end position="601"/>
    </location>
</feature>
<comment type="subcellular location">
    <subcellularLocation>
        <location evidence="3">Chromosome</location>
    </subcellularLocation>
    <subcellularLocation>
        <location evidence="2 16">Nucleus</location>
    </subcellularLocation>
</comment>
<evidence type="ECO:0000256" key="10">
    <source>
        <dbReference type="ARBA" id="ARBA00022801"/>
    </source>
</evidence>
<evidence type="ECO:0000256" key="13">
    <source>
        <dbReference type="ARBA" id="ARBA00023211"/>
    </source>
</evidence>
<feature type="compositionally biased region" description="Polar residues" evidence="19">
    <location>
        <begin position="655"/>
        <end position="672"/>
    </location>
</feature>
<dbReference type="InterPro" id="IPR029052">
    <property type="entry name" value="Metallo-depent_PP-like"/>
</dbReference>
<keyword evidence="13 16" id="KW-0464">Manganese</keyword>
<comment type="cofactor">
    <cofactor evidence="1 16">
        <name>Mn(2+)</name>
        <dbReference type="ChEBI" id="CHEBI:29035"/>
    </cofactor>
</comment>
<dbReference type="GO" id="GO:0051321">
    <property type="term" value="P:meiotic cell cycle"/>
    <property type="evidence" value="ECO:0007669"/>
    <property type="project" value="UniProtKB-KW"/>
</dbReference>
<dbReference type="PIRSF" id="PIRSF000882">
    <property type="entry name" value="DSB_repair_MRE11"/>
    <property type="match status" value="1"/>
</dbReference>
<keyword evidence="15 16" id="KW-0469">Meiosis</keyword>
<gene>
    <name evidence="21" type="ORF">ACJMK2_034610</name>
</gene>
<dbReference type="SUPFAM" id="SSF56300">
    <property type="entry name" value="Metallo-dependent phosphatases"/>
    <property type="match status" value="1"/>
</dbReference>
<evidence type="ECO:0000256" key="14">
    <source>
        <dbReference type="ARBA" id="ARBA00023242"/>
    </source>
</evidence>
<reference evidence="21 22" key="1">
    <citation type="submission" date="2024-11" db="EMBL/GenBank/DDBJ databases">
        <title>Chromosome-level genome assembly of the freshwater bivalve Anodonta woodiana.</title>
        <authorList>
            <person name="Chen X."/>
        </authorList>
    </citation>
    <scope>NUCLEOTIDE SEQUENCE [LARGE SCALE GENOMIC DNA]</scope>
    <source>
        <strain evidence="21">MN2024</strain>
        <tissue evidence="21">Gills</tissue>
    </source>
</reference>
<keyword evidence="11 16" id="KW-0269">Exonuclease</keyword>
<dbReference type="PANTHER" id="PTHR10139">
    <property type="entry name" value="DOUBLE-STRAND BREAK REPAIR PROTEIN MRE11"/>
    <property type="match status" value="1"/>
</dbReference>
<protein>
    <recommendedName>
        <fullName evidence="16">Double-strand break repair protein</fullName>
    </recommendedName>
</protein>
<feature type="domain" description="Mre11 DNA-binding" evidence="20">
    <location>
        <begin position="295"/>
        <end position="460"/>
    </location>
</feature>
<evidence type="ECO:0000256" key="17">
    <source>
        <dbReference type="PIRSR" id="PIRSR000882-1"/>
    </source>
</evidence>
<dbReference type="GO" id="GO:0004527">
    <property type="term" value="F:exonuclease activity"/>
    <property type="evidence" value="ECO:0007669"/>
    <property type="project" value="UniProtKB-KW"/>
</dbReference>
<evidence type="ECO:0000256" key="15">
    <source>
        <dbReference type="ARBA" id="ARBA00023254"/>
    </source>
</evidence>
<dbReference type="Proteomes" id="UP001634394">
    <property type="component" value="Unassembled WGS sequence"/>
</dbReference>
<dbReference type="GO" id="GO:0005694">
    <property type="term" value="C:chromosome"/>
    <property type="evidence" value="ECO:0007669"/>
    <property type="project" value="UniProtKB-SubCell"/>
</dbReference>
<evidence type="ECO:0000256" key="5">
    <source>
        <dbReference type="ARBA" id="ARBA00022454"/>
    </source>
</evidence>
<keyword evidence="9 16" id="KW-0227">DNA damage</keyword>
<dbReference type="AlphaFoldDB" id="A0ABD3WS59"/>
<dbReference type="NCBIfam" id="TIGR00583">
    <property type="entry name" value="mre11"/>
    <property type="match status" value="1"/>
</dbReference>
<dbReference type="InterPro" id="IPR004843">
    <property type="entry name" value="Calcineurin-like_PHP"/>
</dbReference>
<keyword evidence="6 16" id="KW-0540">Nuclease</keyword>
<keyword evidence="10 16" id="KW-0378">Hydrolase</keyword>
<evidence type="ECO:0000256" key="11">
    <source>
        <dbReference type="ARBA" id="ARBA00022839"/>
    </source>
</evidence>
<evidence type="ECO:0000256" key="9">
    <source>
        <dbReference type="ARBA" id="ARBA00022763"/>
    </source>
</evidence>
<feature type="compositionally biased region" description="Basic and acidic residues" evidence="19">
    <location>
        <begin position="516"/>
        <end position="537"/>
    </location>
</feature>
<comment type="caution">
    <text evidence="21">The sequence shown here is derived from an EMBL/GenBank/DDBJ whole genome shotgun (WGS) entry which is preliminary data.</text>
</comment>
<dbReference type="FunFam" id="3.60.21.10:FF:000011">
    <property type="entry name" value="Double-strand break repair protein"/>
    <property type="match status" value="1"/>
</dbReference>
<evidence type="ECO:0000313" key="22">
    <source>
        <dbReference type="Proteomes" id="UP001634394"/>
    </source>
</evidence>
<evidence type="ECO:0000256" key="18">
    <source>
        <dbReference type="RuleBase" id="RU003447"/>
    </source>
</evidence>
<dbReference type="GO" id="GO:0030145">
    <property type="term" value="F:manganese ion binding"/>
    <property type="evidence" value="ECO:0007669"/>
    <property type="project" value="UniProtKB-UniRule"/>
</dbReference>
<evidence type="ECO:0000256" key="6">
    <source>
        <dbReference type="ARBA" id="ARBA00022722"/>
    </source>
</evidence>
<dbReference type="InterPro" id="IPR041796">
    <property type="entry name" value="Mre11_N"/>
</dbReference>
<name>A0ABD3WS59_SINWO</name>
<accession>A0ABD3WS59</accession>
<dbReference type="InterPro" id="IPR003701">
    <property type="entry name" value="Mre11"/>
</dbReference>
<evidence type="ECO:0000313" key="21">
    <source>
        <dbReference type="EMBL" id="KAL3876816.1"/>
    </source>
</evidence>
<dbReference type="Gene3D" id="3.60.21.10">
    <property type="match status" value="1"/>
</dbReference>
<dbReference type="Pfam" id="PF00149">
    <property type="entry name" value="Metallophos"/>
    <property type="match status" value="1"/>
</dbReference>
<dbReference type="CDD" id="cd00840">
    <property type="entry name" value="MPP_Mre11_N"/>
    <property type="match status" value="1"/>
</dbReference>
<evidence type="ECO:0000256" key="2">
    <source>
        <dbReference type="ARBA" id="ARBA00004123"/>
    </source>
</evidence>
<evidence type="ECO:0000256" key="19">
    <source>
        <dbReference type="SAM" id="MobiDB-lite"/>
    </source>
</evidence>
<sequence length="695" mass="79141">MPPIEDDQGDQNVLKILVATDIHLGYCEKDAVRGNDSLVTFEEIMENAKKHEVDFVLLGGDLFHENKPSRKILHGCLAILRRYCMGDKPVQFEFLSDQSVDFKHCQFPVLNYEDPNLNISIPVFSIHGNHDDPTGQGNLCSLDLMHTAGVVNYFGKTTSLEGIQLSPLLLQKGNTKLALYGLGSIRDERLHRLFVHKNVTMLRPREDKDDWFNLFVIHQNRSKHSATNYIPEQFLDDFLDLVIWGHEHECRIDPEWNSIQNFYVSQPGSSIATSLSESETAPKHIGLLHIRGKDFKMSKIPLETVRQFYMQDVVLGDTSLNPADHDVVKKVEAYCQEIVESLLDKAELEHTGNNKQDKKPLIRLRVDYSGGFEPFNLNRFGQKFVDRVANPKDLIQFHKKKTISKKESKEDLEELKGIRVENLDTSRVEDMVKDYFAKADQKLQLQVLTERGMGEAVQEFVDKEEREAIKELVIFQLEKTQKYLKNKHIMEELIDEEVCRFREERKKKKEEDEEVKEALKRAQQKRPETQDDNRFSDNADQDEMDSDGDKSTISESSSYRGRGKRGNEVKPTRGSRGGGRGSRGGKGRGNVSGVESRGSSSLLDTFMYKPSAAGQLSASSFTNVAGKKSKQNLISDEEVDIIVSDTSDEDPFDIPSSSRKQQRGAANTSMRGTISKKRGVVFDSDEEMQTRKRKR</sequence>
<dbReference type="InterPro" id="IPR007281">
    <property type="entry name" value="Mre11_DNA-bd"/>
</dbReference>
<evidence type="ECO:0000259" key="20">
    <source>
        <dbReference type="SMART" id="SM01347"/>
    </source>
</evidence>
<evidence type="ECO:0000256" key="8">
    <source>
        <dbReference type="ARBA" id="ARBA00022759"/>
    </source>
</evidence>
<keyword evidence="14 16" id="KW-0539">Nucleus</keyword>
<dbReference type="GO" id="GO:0030870">
    <property type="term" value="C:Mre11 complex"/>
    <property type="evidence" value="ECO:0007669"/>
    <property type="project" value="UniProtKB-UniRule"/>
</dbReference>
<keyword evidence="22" id="KW-1185">Reference proteome</keyword>
<evidence type="ECO:0000256" key="7">
    <source>
        <dbReference type="ARBA" id="ARBA00022723"/>
    </source>
</evidence>
<dbReference type="PANTHER" id="PTHR10139:SF1">
    <property type="entry name" value="DOUBLE-STRAND BREAK REPAIR PROTEIN MRE11"/>
    <property type="match status" value="1"/>
</dbReference>
<dbReference type="InterPro" id="IPR038487">
    <property type="entry name" value="Mre11_capping_dom"/>
</dbReference>
<dbReference type="Pfam" id="PF04152">
    <property type="entry name" value="Mre11_DNA_bind"/>
    <property type="match status" value="1"/>
</dbReference>
<dbReference type="GO" id="GO:0004519">
    <property type="term" value="F:endonuclease activity"/>
    <property type="evidence" value="ECO:0007669"/>
    <property type="project" value="UniProtKB-KW"/>
</dbReference>
<feature type="active site" description="Proton donor" evidence="17">
    <location>
        <position position="130"/>
    </location>
</feature>
<keyword evidence="12 16" id="KW-0234">DNA repair</keyword>
<evidence type="ECO:0000256" key="3">
    <source>
        <dbReference type="ARBA" id="ARBA00004286"/>
    </source>
</evidence>